<name>A0A8K9XTD6_ONCMY</name>
<dbReference type="InterPro" id="IPR052090">
    <property type="entry name" value="Cytolytic_pore-forming_toxin"/>
</dbReference>
<dbReference type="Pfam" id="PF21109">
    <property type="entry name" value="Stonustoxin_helical"/>
    <property type="match status" value="1"/>
</dbReference>
<dbReference type="InterPro" id="IPR036116">
    <property type="entry name" value="FN3_sf"/>
</dbReference>
<sequence>MSLDVFLWNNNTIASMQLSLPRTHTEVKCIEGDSLQDRFRALDVTAPLRASVLSGLVEVGGAAGYLNHPVQSTLQDRVTLQYRTTTRLDMLSHRVLQEETVRTQRKATHVVMAVLYGAQAFFIFDSKHINRQINVRREKTKMLDVIKKMFNTFNSEDIFSSLTDSEKVNSLLYQCTLHSDVDPTTTMDYDTAVEVYQSLPKHLGQRGEKAVPVRVWLYPLKNLDHAAACVKFAISEDLLLRAENVLEHLRRVTMRCQDTMSDHTNAYVMKWFPYAKDKLTQFSQLLSEYQVEFQKILAKATEFIRENGESGLLWFREILKKHDQSPFTPQALDHWLHNKEAEVNAVNICKTKNLPIVKSEKELETVLLDSQTDRVLCFTLTSLEDEDPFLSTMEQHKHSVLMNTVNQSDLTVQQHKHSVQDNTVNQSGITDLQETQVSQKIQSDLRLFTKSYEVRRDGENIKFIAAVIPDISVPGSSIRLYQQGSLITTNFQLGLKPDPVQVAEIKQSCVLLQFPQSTIRRPERYRVEYRVMTTGVRKVSKRPWNVVGCSSRCSTLAPAETCLVPGLKPFTLYQIRYSVIEHSGMSDFSKVIEVKTLRSPPEHLYVNRLDKETVKVTWFQPECEDGASVLHYKVDYKETGLEGWSTMVTEGPECYCDVTLNLSTCYRVRVSAVYGEGDTSETIRETDVPVNVWSIDLSERKASLLLKVLKLQPEKKPVELKGWSDEESEVRSFLQCLPYISQLSFCPRRSDSSKLIKFLVDLLSQAAEWEEQTGEKTLKLVSSVCTYSTFPYRHGDNSEQSDFLLDLYSHVRDYETQTGRSVLPALQAVYQSARPAVWSIDLRKRKASLLLEVLKLQPEKKPVELKSWSDEESEVRSFLQCLPYISQLR</sequence>
<protein>
    <recommendedName>
        <fullName evidence="1">Fibronectin type-III domain-containing protein</fullName>
    </recommendedName>
</protein>
<dbReference type="PANTHER" id="PTHR31594:SF16">
    <property type="entry name" value="SI:CH211-281L24.3"/>
    <property type="match status" value="1"/>
</dbReference>
<dbReference type="GeneTree" id="ENSGT00390000014380"/>
<evidence type="ECO:0000259" key="1">
    <source>
        <dbReference type="PROSITE" id="PS50853"/>
    </source>
</evidence>
<dbReference type="Gene3D" id="2.60.40.10">
    <property type="entry name" value="Immunoglobulins"/>
    <property type="match status" value="2"/>
</dbReference>
<reference evidence="2" key="2">
    <citation type="submission" date="2025-08" db="UniProtKB">
        <authorList>
            <consortium name="Ensembl"/>
        </authorList>
    </citation>
    <scope>IDENTIFICATION</scope>
</reference>
<dbReference type="SUPFAM" id="SSF49265">
    <property type="entry name" value="Fibronectin type III"/>
    <property type="match status" value="1"/>
</dbReference>
<reference evidence="2" key="1">
    <citation type="submission" date="2020-07" db="EMBL/GenBank/DDBJ databases">
        <title>A long reads based de novo assembly of the rainbow trout Arlee double haploid line genome.</title>
        <authorList>
            <person name="Gao G."/>
            <person name="Palti Y."/>
        </authorList>
    </citation>
    <scope>NUCLEOTIDE SEQUENCE [LARGE SCALE GENOMIC DNA]</scope>
</reference>
<organism evidence="2 3">
    <name type="scientific">Oncorhynchus mykiss</name>
    <name type="common">Rainbow trout</name>
    <name type="synonym">Salmo gairdneri</name>
    <dbReference type="NCBI Taxonomy" id="8022"/>
    <lineage>
        <taxon>Eukaryota</taxon>
        <taxon>Metazoa</taxon>
        <taxon>Chordata</taxon>
        <taxon>Craniata</taxon>
        <taxon>Vertebrata</taxon>
        <taxon>Euteleostomi</taxon>
        <taxon>Actinopterygii</taxon>
        <taxon>Neopterygii</taxon>
        <taxon>Teleostei</taxon>
        <taxon>Protacanthopterygii</taxon>
        <taxon>Salmoniformes</taxon>
        <taxon>Salmonidae</taxon>
        <taxon>Salmoninae</taxon>
        <taxon>Oncorhynchus</taxon>
    </lineage>
</organism>
<dbReference type="SMART" id="SM00060">
    <property type="entry name" value="FN3"/>
    <property type="match status" value="2"/>
</dbReference>
<evidence type="ECO:0000313" key="2">
    <source>
        <dbReference type="Ensembl" id="ENSOMYP00000137144.1"/>
    </source>
</evidence>
<dbReference type="PANTHER" id="PTHR31594">
    <property type="entry name" value="AIG1-TYPE G DOMAIN-CONTAINING PROTEIN"/>
    <property type="match status" value="1"/>
</dbReference>
<reference evidence="2" key="3">
    <citation type="submission" date="2025-09" db="UniProtKB">
        <authorList>
            <consortium name="Ensembl"/>
        </authorList>
    </citation>
    <scope>IDENTIFICATION</scope>
</reference>
<dbReference type="InterPro" id="IPR013783">
    <property type="entry name" value="Ig-like_fold"/>
</dbReference>
<dbReference type="Gene3D" id="1.20.58.1200">
    <property type="entry name" value="RNA silencing suppressor P21, N-terminal domain"/>
    <property type="match status" value="2"/>
</dbReference>
<dbReference type="Proteomes" id="UP000694395">
    <property type="component" value="Chromosome 10"/>
</dbReference>
<accession>A0A8K9XTD6</accession>
<dbReference type="Pfam" id="PF18078">
    <property type="entry name" value="Thioredoxin_11"/>
    <property type="match status" value="1"/>
</dbReference>
<dbReference type="CDD" id="cd00063">
    <property type="entry name" value="FN3"/>
    <property type="match status" value="2"/>
</dbReference>
<dbReference type="InterPro" id="IPR048997">
    <property type="entry name" value="Stonustoxin-like_helical"/>
</dbReference>
<dbReference type="InterPro" id="IPR040581">
    <property type="entry name" value="Thioredoxin_11"/>
</dbReference>
<evidence type="ECO:0000313" key="3">
    <source>
        <dbReference type="Proteomes" id="UP000694395"/>
    </source>
</evidence>
<proteinExistence type="predicted"/>
<keyword evidence="3" id="KW-1185">Reference proteome</keyword>
<feature type="domain" description="Fibronectin type-III" evidence="1">
    <location>
        <begin position="496"/>
        <end position="599"/>
    </location>
</feature>
<dbReference type="InterPro" id="IPR003961">
    <property type="entry name" value="FN3_dom"/>
</dbReference>
<dbReference type="Ensembl" id="ENSOMYT00000140789.1">
    <property type="protein sequence ID" value="ENSOMYP00000137144.1"/>
    <property type="gene ID" value="ENSOMYG00000077125.1"/>
</dbReference>
<dbReference type="PROSITE" id="PS50853">
    <property type="entry name" value="FN3"/>
    <property type="match status" value="2"/>
</dbReference>
<dbReference type="AlphaFoldDB" id="A0A8K9XTD6"/>
<feature type="domain" description="Fibronectin type-III" evidence="1">
    <location>
        <begin position="600"/>
        <end position="695"/>
    </location>
</feature>